<proteinExistence type="predicted"/>
<dbReference type="AlphaFoldDB" id="A0AAP0EH62"/>
<organism evidence="1 2">
    <name type="scientific">Stephania yunnanensis</name>
    <dbReference type="NCBI Taxonomy" id="152371"/>
    <lineage>
        <taxon>Eukaryota</taxon>
        <taxon>Viridiplantae</taxon>
        <taxon>Streptophyta</taxon>
        <taxon>Embryophyta</taxon>
        <taxon>Tracheophyta</taxon>
        <taxon>Spermatophyta</taxon>
        <taxon>Magnoliopsida</taxon>
        <taxon>Ranunculales</taxon>
        <taxon>Menispermaceae</taxon>
        <taxon>Menispermoideae</taxon>
        <taxon>Cissampelideae</taxon>
        <taxon>Stephania</taxon>
    </lineage>
</organism>
<accession>A0AAP0EH62</accession>
<sequence length="58" mass="7087">MFCLIFSERNAFDCLVLLVVISELEKMDFKQMALWRITWFYVKTRKKEQDLETFGDIF</sequence>
<evidence type="ECO:0000313" key="2">
    <source>
        <dbReference type="Proteomes" id="UP001420932"/>
    </source>
</evidence>
<protein>
    <submittedName>
        <fullName evidence="1">Uncharacterized protein</fullName>
    </submittedName>
</protein>
<evidence type="ECO:0000313" key="1">
    <source>
        <dbReference type="EMBL" id="KAK9093214.1"/>
    </source>
</evidence>
<comment type="caution">
    <text evidence="1">The sequence shown here is derived from an EMBL/GenBank/DDBJ whole genome shotgun (WGS) entry which is preliminary data.</text>
</comment>
<keyword evidence="2" id="KW-1185">Reference proteome</keyword>
<reference evidence="1 2" key="1">
    <citation type="submission" date="2024-01" db="EMBL/GenBank/DDBJ databases">
        <title>Genome assemblies of Stephania.</title>
        <authorList>
            <person name="Yang L."/>
        </authorList>
    </citation>
    <scope>NUCLEOTIDE SEQUENCE [LARGE SCALE GENOMIC DNA]</scope>
    <source>
        <strain evidence="1">YNDBR</strain>
        <tissue evidence="1">Leaf</tissue>
    </source>
</reference>
<dbReference type="EMBL" id="JBBNAF010000012">
    <property type="protein sequence ID" value="KAK9093214.1"/>
    <property type="molecule type" value="Genomic_DNA"/>
</dbReference>
<name>A0AAP0EH62_9MAGN</name>
<dbReference type="Proteomes" id="UP001420932">
    <property type="component" value="Unassembled WGS sequence"/>
</dbReference>
<gene>
    <name evidence="1" type="ORF">Syun_028125</name>
</gene>